<dbReference type="GO" id="GO:0003700">
    <property type="term" value="F:DNA-binding transcription factor activity"/>
    <property type="evidence" value="ECO:0007669"/>
    <property type="project" value="InterPro"/>
</dbReference>
<dbReference type="PANTHER" id="PTHR30346:SF0">
    <property type="entry name" value="HCA OPERON TRANSCRIPTIONAL ACTIVATOR HCAR"/>
    <property type="match status" value="1"/>
</dbReference>
<reference evidence="7" key="1">
    <citation type="submission" date="2016-11" db="EMBL/GenBank/DDBJ databases">
        <authorList>
            <person name="Varghese N."/>
            <person name="Submissions S."/>
        </authorList>
    </citation>
    <scope>NUCLEOTIDE SEQUENCE [LARGE SCALE GENOMIC DNA]</scope>
    <source>
        <strain evidence="7">DSM 15449</strain>
    </source>
</reference>
<evidence type="ECO:0000313" key="7">
    <source>
        <dbReference type="Proteomes" id="UP000183954"/>
    </source>
</evidence>
<evidence type="ECO:0000259" key="5">
    <source>
        <dbReference type="PROSITE" id="PS50931"/>
    </source>
</evidence>
<keyword evidence="7" id="KW-1185">Reference proteome</keyword>
<evidence type="ECO:0000256" key="2">
    <source>
        <dbReference type="ARBA" id="ARBA00023015"/>
    </source>
</evidence>
<dbReference type="GO" id="GO:0032993">
    <property type="term" value="C:protein-DNA complex"/>
    <property type="evidence" value="ECO:0007669"/>
    <property type="project" value="TreeGrafter"/>
</dbReference>
<dbReference type="STRING" id="1121420.SAMN02746098_05326"/>
<proteinExistence type="inferred from homology"/>
<keyword evidence="4" id="KW-0804">Transcription</keyword>
<dbReference type="OrthoDB" id="9785745at2"/>
<dbReference type="PROSITE" id="PS50931">
    <property type="entry name" value="HTH_LYSR"/>
    <property type="match status" value="1"/>
</dbReference>
<dbReference type="Gene3D" id="3.40.190.290">
    <property type="match status" value="1"/>
</dbReference>
<accession>A0A1M6HCG1</accession>
<dbReference type="GO" id="GO:0003677">
    <property type="term" value="F:DNA binding"/>
    <property type="evidence" value="ECO:0007669"/>
    <property type="project" value="UniProtKB-KW"/>
</dbReference>
<protein>
    <submittedName>
        <fullName evidence="6">DNA-binding transcriptional regulator, LysR family</fullName>
    </submittedName>
</protein>
<dbReference type="EMBL" id="FQXJ01000046">
    <property type="protein sequence ID" value="SHJ19844.1"/>
    <property type="molecule type" value="Genomic_DNA"/>
</dbReference>
<comment type="similarity">
    <text evidence="1">Belongs to the LysR transcriptional regulatory family.</text>
</comment>
<dbReference type="AlphaFoldDB" id="A0A1M6HCG1"/>
<dbReference type="SUPFAM" id="SSF53850">
    <property type="entry name" value="Periplasmic binding protein-like II"/>
    <property type="match status" value="1"/>
</dbReference>
<organism evidence="6 7">
    <name type="scientific">Desulfosporosinus lacus DSM 15449</name>
    <dbReference type="NCBI Taxonomy" id="1121420"/>
    <lineage>
        <taxon>Bacteria</taxon>
        <taxon>Bacillati</taxon>
        <taxon>Bacillota</taxon>
        <taxon>Clostridia</taxon>
        <taxon>Eubacteriales</taxon>
        <taxon>Desulfitobacteriaceae</taxon>
        <taxon>Desulfosporosinus</taxon>
    </lineage>
</organism>
<keyword evidence="3 6" id="KW-0238">DNA-binding</keyword>
<gene>
    <name evidence="6" type="ORF">SAMN02746098_05326</name>
</gene>
<dbReference type="Gene3D" id="1.10.10.10">
    <property type="entry name" value="Winged helix-like DNA-binding domain superfamily/Winged helix DNA-binding domain"/>
    <property type="match status" value="1"/>
</dbReference>
<evidence type="ECO:0000256" key="3">
    <source>
        <dbReference type="ARBA" id="ARBA00023125"/>
    </source>
</evidence>
<sequence length="303" mass="34414">MMKQMNTFIQVADSGSFSKAAEKLFISPTAVIKQMNLLESTVGVPLLYRTNHGIQLSDAGTSFYKDAKEILYYTEAAILRARKTVQDNTHIIRVGSSLLNPCKVLLDIWNEKRVHYPQFKIKIVPFEDEADALDETYLNLGKHFDILVAPKVIANWRGPFQVLKLGEYRFSFAVSIRHHLAQKKALSLTDLHGEQLIIVKRGTSGLIDSIRDFIMEQHPEIQIIEGPQHYSIDIFNRCEQGNEVLLTLDAWDSIHPSLLTIPSDLNFASPYGLLYPTKPSSAVFEFIEILKAAKFEAFNFRKT</sequence>
<dbReference type="InterPro" id="IPR000847">
    <property type="entry name" value="LysR_HTH_N"/>
</dbReference>
<name>A0A1M6HCG1_9FIRM</name>
<dbReference type="Proteomes" id="UP000183954">
    <property type="component" value="Unassembled WGS sequence"/>
</dbReference>
<dbReference type="SUPFAM" id="SSF46785">
    <property type="entry name" value="Winged helix' DNA-binding domain"/>
    <property type="match status" value="1"/>
</dbReference>
<evidence type="ECO:0000313" key="6">
    <source>
        <dbReference type="EMBL" id="SHJ19844.1"/>
    </source>
</evidence>
<evidence type="ECO:0000256" key="4">
    <source>
        <dbReference type="ARBA" id="ARBA00023163"/>
    </source>
</evidence>
<keyword evidence="2" id="KW-0805">Transcription regulation</keyword>
<dbReference type="PANTHER" id="PTHR30346">
    <property type="entry name" value="TRANSCRIPTIONAL DUAL REGULATOR HCAR-RELATED"/>
    <property type="match status" value="1"/>
</dbReference>
<evidence type="ECO:0000256" key="1">
    <source>
        <dbReference type="ARBA" id="ARBA00009437"/>
    </source>
</evidence>
<feature type="domain" description="HTH lysR-type" evidence="5">
    <location>
        <begin position="1"/>
        <end position="57"/>
    </location>
</feature>
<dbReference type="InterPro" id="IPR036388">
    <property type="entry name" value="WH-like_DNA-bd_sf"/>
</dbReference>
<dbReference type="Pfam" id="PF00126">
    <property type="entry name" value="HTH_1"/>
    <property type="match status" value="1"/>
</dbReference>
<dbReference type="InterPro" id="IPR036390">
    <property type="entry name" value="WH_DNA-bd_sf"/>
</dbReference>